<dbReference type="InterPro" id="IPR011051">
    <property type="entry name" value="RmlC_Cupin_sf"/>
</dbReference>
<organism evidence="2 3">
    <name type="scientific">Pseudomonas monteilii</name>
    <dbReference type="NCBI Taxonomy" id="76759"/>
    <lineage>
        <taxon>Bacteria</taxon>
        <taxon>Pseudomonadati</taxon>
        <taxon>Pseudomonadota</taxon>
        <taxon>Gammaproteobacteria</taxon>
        <taxon>Pseudomonadales</taxon>
        <taxon>Pseudomonadaceae</taxon>
        <taxon>Pseudomonas</taxon>
    </lineage>
</organism>
<dbReference type="Proteomes" id="UP000464593">
    <property type="component" value="Chromosome"/>
</dbReference>
<dbReference type="Gene3D" id="2.60.120.10">
    <property type="entry name" value="Jelly Rolls"/>
    <property type="match status" value="1"/>
</dbReference>
<dbReference type="RefSeq" id="WP_159266357.1">
    <property type="nucleotide sequence ID" value="NZ_CP040324.1"/>
</dbReference>
<dbReference type="Pfam" id="PF12973">
    <property type="entry name" value="Cupin_7"/>
    <property type="match status" value="1"/>
</dbReference>
<dbReference type="EMBL" id="CP040324">
    <property type="protein sequence ID" value="QHB28734.1"/>
    <property type="molecule type" value="Genomic_DNA"/>
</dbReference>
<dbReference type="SUPFAM" id="SSF51182">
    <property type="entry name" value="RmlC-like cupins"/>
    <property type="match status" value="1"/>
</dbReference>
<name>A0AAE6RDK7_9PSED</name>
<accession>A0AAE6RDK7</accession>
<evidence type="ECO:0000259" key="1">
    <source>
        <dbReference type="Pfam" id="PF12973"/>
    </source>
</evidence>
<protein>
    <recommendedName>
        <fullName evidence="1">ChrR-like cupin domain-containing protein</fullName>
    </recommendedName>
</protein>
<evidence type="ECO:0000313" key="2">
    <source>
        <dbReference type="EMBL" id="QHB28734.1"/>
    </source>
</evidence>
<proteinExistence type="predicted"/>
<sequence length="170" mass="18649">MTASMNAPLPMSLHVDTDAFPFARDYYAEGLNLKLLQADVEGGVFAVRISFAPGVQLPPHKHTGAVHAYTLKGEWTYLEHVGSPSSTAGSYLYEPPGSVHTLKVADHNTEETDVVFIIYGAMLLLDDHGNITGVLDAQSQHDDWTKALRSQNDHIPEFITGGQIGYFQEH</sequence>
<gene>
    <name evidence="2" type="ORF">TCK1_3388</name>
</gene>
<dbReference type="CDD" id="cd20302">
    <property type="entry name" value="cupin_DAD"/>
    <property type="match status" value="1"/>
</dbReference>
<dbReference type="InterPro" id="IPR014710">
    <property type="entry name" value="RmlC-like_jellyroll"/>
</dbReference>
<evidence type="ECO:0000313" key="3">
    <source>
        <dbReference type="Proteomes" id="UP000464593"/>
    </source>
</evidence>
<reference evidence="2 3" key="1">
    <citation type="submission" date="2019-05" db="EMBL/GenBank/DDBJ databases">
        <title>Complete genome sequence of Pseudomonas Pseudomonas resinovorans.</title>
        <authorList>
            <person name="Chen H.-P."/>
        </authorList>
    </citation>
    <scope>NUCLEOTIDE SEQUENCE [LARGE SCALE GENOMIC DNA]</scope>
    <source>
        <strain evidence="2 3">TCU-CK1</strain>
    </source>
</reference>
<dbReference type="InterPro" id="IPR025979">
    <property type="entry name" value="ChrR-like_cupin_dom"/>
</dbReference>
<dbReference type="AlphaFoldDB" id="A0AAE6RDK7"/>
<feature type="domain" description="ChrR-like cupin" evidence="1">
    <location>
        <begin position="14"/>
        <end position="109"/>
    </location>
</feature>